<evidence type="ECO:0000313" key="2">
    <source>
        <dbReference type="Proteomes" id="UP000007266"/>
    </source>
</evidence>
<accession>D6W8Y4</accession>
<proteinExistence type="predicted"/>
<gene>
    <name evidence="1" type="primary">GLEAN_00672</name>
    <name evidence="1" type="ORF">TcasGA2_TC000672</name>
</gene>
<evidence type="ECO:0000313" key="1">
    <source>
        <dbReference type="EMBL" id="EEZ98233.1"/>
    </source>
</evidence>
<reference evidence="1 2" key="2">
    <citation type="journal article" date="2010" name="Nucleic Acids Res.">
        <title>BeetleBase in 2010: revisions to provide comprehensive genomic information for Tribolium castaneum.</title>
        <authorList>
            <person name="Kim H.S."/>
            <person name="Murphy T."/>
            <person name="Xia J."/>
            <person name="Caragea D."/>
            <person name="Park Y."/>
            <person name="Beeman R.W."/>
            <person name="Lorenzen M.D."/>
            <person name="Butcher S."/>
            <person name="Manak J.R."/>
            <person name="Brown S.J."/>
        </authorList>
    </citation>
    <scope>GENOME REANNOTATION</scope>
    <source>
        <strain evidence="1 2">Georgia GA2</strain>
    </source>
</reference>
<dbReference type="EMBL" id="KQ971312">
    <property type="protein sequence ID" value="EEZ98233.1"/>
    <property type="molecule type" value="Genomic_DNA"/>
</dbReference>
<protein>
    <submittedName>
        <fullName evidence="1">Uncharacterized protein</fullName>
    </submittedName>
</protein>
<name>D6W8Y4_TRICA</name>
<sequence length="103" mass="11476">MPGLPVKERTTGYKSCQIKDEYTNGCQSYTRVGLFIGANWLRRASLSPSPRTKSGECDGERAARVGEIAAVLCFQQLRFGCTFRYEIVWSDGEGYTQRGVKGI</sequence>
<dbReference type="AlphaFoldDB" id="D6W8Y4"/>
<organism evidence="1 2">
    <name type="scientific">Tribolium castaneum</name>
    <name type="common">Red flour beetle</name>
    <dbReference type="NCBI Taxonomy" id="7070"/>
    <lineage>
        <taxon>Eukaryota</taxon>
        <taxon>Metazoa</taxon>
        <taxon>Ecdysozoa</taxon>
        <taxon>Arthropoda</taxon>
        <taxon>Hexapoda</taxon>
        <taxon>Insecta</taxon>
        <taxon>Pterygota</taxon>
        <taxon>Neoptera</taxon>
        <taxon>Endopterygota</taxon>
        <taxon>Coleoptera</taxon>
        <taxon>Polyphaga</taxon>
        <taxon>Cucujiformia</taxon>
        <taxon>Tenebrionidae</taxon>
        <taxon>Tenebrionidae incertae sedis</taxon>
        <taxon>Tribolium</taxon>
    </lineage>
</organism>
<dbReference type="HOGENOM" id="CLU_2267152_0_0_1"/>
<keyword evidence="2" id="KW-1185">Reference proteome</keyword>
<dbReference type="Proteomes" id="UP000007266">
    <property type="component" value="Linkage group 2"/>
</dbReference>
<reference evidence="1 2" key="1">
    <citation type="journal article" date="2008" name="Nature">
        <title>The genome of the model beetle and pest Tribolium castaneum.</title>
        <authorList>
            <consortium name="Tribolium Genome Sequencing Consortium"/>
            <person name="Richards S."/>
            <person name="Gibbs R.A."/>
            <person name="Weinstock G.M."/>
            <person name="Brown S.J."/>
            <person name="Denell R."/>
            <person name="Beeman R.W."/>
            <person name="Gibbs R."/>
            <person name="Beeman R.W."/>
            <person name="Brown S.J."/>
            <person name="Bucher G."/>
            <person name="Friedrich M."/>
            <person name="Grimmelikhuijzen C.J."/>
            <person name="Klingler M."/>
            <person name="Lorenzen M."/>
            <person name="Richards S."/>
            <person name="Roth S."/>
            <person name="Schroder R."/>
            <person name="Tautz D."/>
            <person name="Zdobnov E.M."/>
            <person name="Muzny D."/>
            <person name="Gibbs R.A."/>
            <person name="Weinstock G.M."/>
            <person name="Attaway T."/>
            <person name="Bell S."/>
            <person name="Buhay C.J."/>
            <person name="Chandrabose M.N."/>
            <person name="Chavez D."/>
            <person name="Clerk-Blankenburg K.P."/>
            <person name="Cree A."/>
            <person name="Dao M."/>
            <person name="Davis C."/>
            <person name="Chacko J."/>
            <person name="Dinh H."/>
            <person name="Dugan-Rocha S."/>
            <person name="Fowler G."/>
            <person name="Garner T.T."/>
            <person name="Garnes J."/>
            <person name="Gnirke A."/>
            <person name="Hawes A."/>
            <person name="Hernandez J."/>
            <person name="Hines S."/>
            <person name="Holder M."/>
            <person name="Hume J."/>
            <person name="Jhangiani S.N."/>
            <person name="Joshi V."/>
            <person name="Khan Z.M."/>
            <person name="Jackson L."/>
            <person name="Kovar C."/>
            <person name="Kowis A."/>
            <person name="Lee S."/>
            <person name="Lewis L.R."/>
            <person name="Margolis J."/>
            <person name="Morgan M."/>
            <person name="Nazareth L.V."/>
            <person name="Nguyen N."/>
            <person name="Okwuonu G."/>
            <person name="Parker D."/>
            <person name="Richards S."/>
            <person name="Ruiz S.J."/>
            <person name="Santibanez J."/>
            <person name="Savard J."/>
            <person name="Scherer S.E."/>
            <person name="Schneider B."/>
            <person name="Sodergren E."/>
            <person name="Tautz D."/>
            <person name="Vattahil S."/>
            <person name="Villasana D."/>
            <person name="White C.S."/>
            <person name="Wright R."/>
            <person name="Park Y."/>
            <person name="Beeman R.W."/>
            <person name="Lord J."/>
            <person name="Oppert B."/>
            <person name="Lorenzen M."/>
            <person name="Brown S."/>
            <person name="Wang L."/>
            <person name="Savard J."/>
            <person name="Tautz D."/>
            <person name="Richards S."/>
            <person name="Weinstock G."/>
            <person name="Gibbs R.A."/>
            <person name="Liu Y."/>
            <person name="Worley K."/>
            <person name="Weinstock G."/>
            <person name="Elsik C.G."/>
            <person name="Reese J.T."/>
            <person name="Elhaik E."/>
            <person name="Landan G."/>
            <person name="Graur D."/>
            <person name="Arensburger P."/>
            <person name="Atkinson P."/>
            <person name="Beeman R.W."/>
            <person name="Beidler J."/>
            <person name="Brown S.J."/>
            <person name="Demuth J.P."/>
            <person name="Drury D.W."/>
            <person name="Du Y.Z."/>
            <person name="Fujiwara H."/>
            <person name="Lorenzen M."/>
            <person name="Maselli V."/>
            <person name="Osanai M."/>
            <person name="Park Y."/>
            <person name="Robertson H.M."/>
            <person name="Tu Z."/>
            <person name="Wang J.J."/>
            <person name="Wang S."/>
            <person name="Richards S."/>
            <person name="Song H."/>
            <person name="Zhang L."/>
            <person name="Sodergren E."/>
            <person name="Werner D."/>
            <person name="Stanke M."/>
            <person name="Morgenstern B."/>
            <person name="Solovyev V."/>
            <person name="Kosarev P."/>
            <person name="Brown G."/>
            <person name="Chen H.C."/>
            <person name="Ermolaeva O."/>
            <person name="Hlavina W."/>
            <person name="Kapustin Y."/>
            <person name="Kiryutin B."/>
            <person name="Kitts P."/>
            <person name="Maglott D."/>
            <person name="Pruitt K."/>
            <person name="Sapojnikov V."/>
            <person name="Souvorov A."/>
            <person name="Mackey A.J."/>
            <person name="Waterhouse R.M."/>
            <person name="Wyder S."/>
            <person name="Zdobnov E.M."/>
            <person name="Zdobnov E.M."/>
            <person name="Wyder S."/>
            <person name="Kriventseva E.V."/>
            <person name="Kadowaki T."/>
            <person name="Bork P."/>
            <person name="Aranda M."/>
            <person name="Bao R."/>
            <person name="Beermann A."/>
            <person name="Berns N."/>
            <person name="Bolognesi R."/>
            <person name="Bonneton F."/>
            <person name="Bopp D."/>
            <person name="Brown S.J."/>
            <person name="Bucher G."/>
            <person name="Butts T."/>
            <person name="Chaumot A."/>
            <person name="Denell R.E."/>
            <person name="Ferrier D.E."/>
            <person name="Friedrich M."/>
            <person name="Gordon C.M."/>
            <person name="Jindra M."/>
            <person name="Klingler M."/>
            <person name="Lan Q."/>
            <person name="Lattorff H.M."/>
            <person name="Laudet V."/>
            <person name="von Levetsow C."/>
            <person name="Liu Z."/>
            <person name="Lutz R."/>
            <person name="Lynch J.A."/>
            <person name="da Fonseca R.N."/>
            <person name="Posnien N."/>
            <person name="Reuter R."/>
            <person name="Roth S."/>
            <person name="Savard J."/>
            <person name="Schinko J.B."/>
            <person name="Schmitt C."/>
            <person name="Schoppmeier M."/>
            <person name="Schroder R."/>
            <person name="Shippy T.D."/>
            <person name="Simonnet F."/>
            <person name="Marques-Souza H."/>
            <person name="Tautz D."/>
            <person name="Tomoyasu Y."/>
            <person name="Trauner J."/>
            <person name="Van der Zee M."/>
            <person name="Vervoort M."/>
            <person name="Wittkopp N."/>
            <person name="Wimmer E.A."/>
            <person name="Yang X."/>
            <person name="Jones A.K."/>
            <person name="Sattelle D.B."/>
            <person name="Ebert P.R."/>
            <person name="Nelson D."/>
            <person name="Scott J.G."/>
            <person name="Beeman R.W."/>
            <person name="Muthukrishnan S."/>
            <person name="Kramer K.J."/>
            <person name="Arakane Y."/>
            <person name="Beeman R.W."/>
            <person name="Zhu Q."/>
            <person name="Hogenkamp D."/>
            <person name="Dixit R."/>
            <person name="Oppert B."/>
            <person name="Jiang H."/>
            <person name="Zou Z."/>
            <person name="Marshall J."/>
            <person name="Elpidina E."/>
            <person name="Vinokurov K."/>
            <person name="Oppert C."/>
            <person name="Zou Z."/>
            <person name="Evans J."/>
            <person name="Lu Z."/>
            <person name="Zhao P."/>
            <person name="Sumathipala N."/>
            <person name="Altincicek B."/>
            <person name="Vilcinskas A."/>
            <person name="Williams M."/>
            <person name="Hultmark D."/>
            <person name="Hetru C."/>
            <person name="Jiang H."/>
            <person name="Grimmelikhuijzen C.J."/>
            <person name="Hauser F."/>
            <person name="Cazzamali G."/>
            <person name="Williamson M."/>
            <person name="Park Y."/>
            <person name="Li B."/>
            <person name="Tanaka Y."/>
            <person name="Predel R."/>
            <person name="Neupert S."/>
            <person name="Schachtner J."/>
            <person name="Verleyen P."/>
            <person name="Raible F."/>
            <person name="Bork P."/>
            <person name="Friedrich M."/>
            <person name="Walden K.K."/>
            <person name="Robertson H.M."/>
            <person name="Angeli S."/>
            <person name="Foret S."/>
            <person name="Bucher G."/>
            <person name="Schuetz S."/>
            <person name="Maleszka R."/>
            <person name="Wimmer E.A."/>
            <person name="Beeman R.W."/>
            <person name="Lorenzen M."/>
            <person name="Tomoyasu Y."/>
            <person name="Miller S.C."/>
            <person name="Grossmann D."/>
            <person name="Bucher G."/>
        </authorList>
    </citation>
    <scope>NUCLEOTIDE SEQUENCE [LARGE SCALE GENOMIC DNA]</scope>
    <source>
        <strain evidence="1 2">Georgia GA2</strain>
    </source>
</reference>